<dbReference type="InterPro" id="IPR029039">
    <property type="entry name" value="Flavoprotein-like_sf"/>
</dbReference>
<protein>
    <recommendedName>
        <fullName evidence="3">NADPH-dependent FMN reductase-like domain-containing protein</fullName>
    </recommendedName>
</protein>
<dbReference type="GO" id="GO:0016491">
    <property type="term" value="F:oxidoreductase activity"/>
    <property type="evidence" value="ECO:0007669"/>
    <property type="project" value="InterPro"/>
</dbReference>
<keyword evidence="1" id="KW-0285">Flavoprotein</keyword>
<dbReference type="InterPro" id="IPR051796">
    <property type="entry name" value="ISF_SsuE-like"/>
</dbReference>
<dbReference type="EMBL" id="CP003058">
    <property type="protein sequence ID" value="AEQ22779.1"/>
    <property type="molecule type" value="Genomic_DNA"/>
</dbReference>
<keyword evidence="5" id="KW-1185">Reference proteome</keyword>
<evidence type="ECO:0000256" key="1">
    <source>
        <dbReference type="ARBA" id="ARBA00022630"/>
    </source>
</evidence>
<evidence type="ECO:0000259" key="3">
    <source>
        <dbReference type="Pfam" id="PF03358"/>
    </source>
</evidence>
<dbReference type="PANTHER" id="PTHR43278:SF4">
    <property type="entry name" value="NAD(P)H-DEPENDENT FMN-CONTAINING OXIDOREDUCTASE YWQN-RELATED"/>
    <property type="match status" value="1"/>
</dbReference>
<dbReference type="Pfam" id="PF03358">
    <property type="entry name" value="FMN_red"/>
    <property type="match status" value="1"/>
</dbReference>
<evidence type="ECO:0000313" key="4">
    <source>
        <dbReference type="EMBL" id="AEQ22779.1"/>
    </source>
</evidence>
<dbReference type="AlphaFoldDB" id="G4Q2X3"/>
<dbReference type="SUPFAM" id="SSF52218">
    <property type="entry name" value="Flavoproteins"/>
    <property type="match status" value="1"/>
</dbReference>
<dbReference type="PANTHER" id="PTHR43278">
    <property type="entry name" value="NAD(P)H-DEPENDENT FMN-CONTAINING OXIDOREDUCTASE YWQN-RELATED"/>
    <property type="match status" value="1"/>
</dbReference>
<dbReference type="FunCoup" id="G4Q2X3">
    <property type="interactions" value="4"/>
</dbReference>
<dbReference type="InterPro" id="IPR005025">
    <property type="entry name" value="FMN_Rdtase-like_dom"/>
</dbReference>
<accession>G4Q2X3</accession>
<dbReference type="STRING" id="568816.Acin_1561"/>
<evidence type="ECO:0000313" key="5">
    <source>
        <dbReference type="Proteomes" id="UP000007093"/>
    </source>
</evidence>
<proteinExistence type="predicted"/>
<dbReference type="eggNOG" id="COG0655">
    <property type="taxonomic scope" value="Bacteria"/>
</dbReference>
<dbReference type="KEGG" id="ain:Acin_1561"/>
<organism evidence="4 5">
    <name type="scientific">Acidaminococcus intestini (strain RyC-MR95)</name>
    <dbReference type="NCBI Taxonomy" id="568816"/>
    <lineage>
        <taxon>Bacteria</taxon>
        <taxon>Bacillati</taxon>
        <taxon>Bacillota</taxon>
        <taxon>Negativicutes</taxon>
        <taxon>Acidaminococcales</taxon>
        <taxon>Acidaminococcaceae</taxon>
        <taxon>Acidaminococcus</taxon>
    </lineage>
</organism>
<dbReference type="Proteomes" id="UP000007093">
    <property type="component" value="Chromosome"/>
</dbReference>
<gene>
    <name evidence="4" type="ordered locus">Acin_1561</name>
</gene>
<reference evidence="4 5" key="1">
    <citation type="journal article" date="2011" name="J. Bacteriol.">
        <title>Complete genome sequence of Acidaminococcus intestini RYC-MR95, a Gram-negative bacterium from the phylum Firmicutes.</title>
        <authorList>
            <person name="D'Auria G."/>
            <person name="Galan J.C."/>
            <person name="Rodriguez-Alcayna M."/>
            <person name="Moya A."/>
            <person name="Baquero F."/>
            <person name="Latorre A."/>
        </authorList>
    </citation>
    <scope>NUCLEOTIDE SEQUENCE [LARGE SCALE GENOMIC DNA]</scope>
    <source>
        <strain evidence="4 5">RyC-MR95</strain>
    </source>
</reference>
<evidence type="ECO:0000256" key="2">
    <source>
        <dbReference type="ARBA" id="ARBA00022643"/>
    </source>
</evidence>
<dbReference type="PATRIC" id="fig|568816.4.peg.1515"/>
<name>G4Q2X3_ACIIR</name>
<keyword evidence="2" id="KW-0288">FMN</keyword>
<dbReference type="HOGENOM" id="CLU_050993_4_2_9"/>
<sequence length="198" mass="21714">MSLSRYTERKEERKHALMTKKVLIISSSLRKGGNSETLCDAFQKGAEEAGYQVEKVSLAGKQLAFCQGCLSCQETRHCILHDDAEAITAEMKASDVIVFASPVYYYGLTGQLKTLLDRANPLFASDYKFRDIYFLASAAEEGAKTPSRSITSLEGWIECFPKAHLTGTVFAGGVTRVGDIKGHPALKKAYDMGRSLGE</sequence>
<dbReference type="Gene3D" id="3.40.50.360">
    <property type="match status" value="1"/>
</dbReference>
<dbReference type="InParanoid" id="G4Q2X3"/>
<feature type="domain" description="NADPH-dependent FMN reductase-like" evidence="3">
    <location>
        <begin position="21"/>
        <end position="139"/>
    </location>
</feature>